<dbReference type="InterPro" id="IPR042185">
    <property type="entry name" value="Serpin_sf_2"/>
</dbReference>
<dbReference type="SUPFAM" id="SSF56574">
    <property type="entry name" value="Serpins"/>
    <property type="match status" value="1"/>
</dbReference>
<dbReference type="PANTHER" id="PTHR11461">
    <property type="entry name" value="SERINE PROTEASE INHIBITOR, SERPIN"/>
    <property type="match status" value="1"/>
</dbReference>
<dbReference type="GO" id="GO:0005615">
    <property type="term" value="C:extracellular space"/>
    <property type="evidence" value="ECO:0007669"/>
    <property type="project" value="InterPro"/>
</dbReference>
<evidence type="ECO:0000313" key="4">
    <source>
        <dbReference type="Proteomes" id="UP000238479"/>
    </source>
</evidence>
<dbReference type="Proteomes" id="UP000238479">
    <property type="component" value="Chromosome 5"/>
</dbReference>
<gene>
    <name evidence="3" type="ORF">RchiOBHm_Chr5g0015511</name>
</gene>
<dbReference type="EMBL" id="PDCK01000043">
    <property type="protein sequence ID" value="PRQ29593.1"/>
    <property type="molecule type" value="Genomic_DNA"/>
</dbReference>
<feature type="domain" description="Serpin" evidence="2">
    <location>
        <begin position="57"/>
        <end position="111"/>
    </location>
</feature>
<dbReference type="Gramene" id="PRQ29593">
    <property type="protein sequence ID" value="PRQ29593"/>
    <property type="gene ID" value="RchiOBHm_Chr5g0015511"/>
</dbReference>
<organism evidence="3 4">
    <name type="scientific">Rosa chinensis</name>
    <name type="common">China rose</name>
    <dbReference type="NCBI Taxonomy" id="74649"/>
    <lineage>
        <taxon>Eukaryota</taxon>
        <taxon>Viridiplantae</taxon>
        <taxon>Streptophyta</taxon>
        <taxon>Embryophyta</taxon>
        <taxon>Tracheophyta</taxon>
        <taxon>Spermatophyta</taxon>
        <taxon>Magnoliopsida</taxon>
        <taxon>eudicotyledons</taxon>
        <taxon>Gunneridae</taxon>
        <taxon>Pentapetalae</taxon>
        <taxon>rosids</taxon>
        <taxon>fabids</taxon>
        <taxon>Rosales</taxon>
        <taxon>Rosaceae</taxon>
        <taxon>Rosoideae</taxon>
        <taxon>Rosoideae incertae sedis</taxon>
        <taxon>Rosa</taxon>
    </lineage>
</organism>
<reference evidence="3 4" key="1">
    <citation type="journal article" date="2018" name="Nat. Genet.">
        <title>The Rosa genome provides new insights in the design of modern roses.</title>
        <authorList>
            <person name="Bendahmane M."/>
        </authorList>
    </citation>
    <scope>NUCLEOTIDE SEQUENCE [LARGE SCALE GENOMIC DNA]</scope>
    <source>
        <strain evidence="4">cv. Old Blush</strain>
    </source>
</reference>
<sequence length="114" mass="12610">MCLLHPDERDGLPSLAERVCSESGFINGHLKSTNLDWVEVGEFLIPKFKFSSAFEASAAAATVYVDDCDCKCSDDDYEPKKEDFVEDHPLMVVIREDKAGTLLFMGHVLNPLAG</sequence>
<evidence type="ECO:0000256" key="1">
    <source>
        <dbReference type="ARBA" id="ARBA00009500"/>
    </source>
</evidence>
<keyword evidence="4" id="KW-1185">Reference proteome</keyword>
<protein>
    <submittedName>
        <fullName evidence="3">Putative Serpin family protein</fullName>
    </submittedName>
</protein>
<dbReference type="InterPro" id="IPR023796">
    <property type="entry name" value="Serpin_dom"/>
</dbReference>
<dbReference type="InterPro" id="IPR036186">
    <property type="entry name" value="Serpin_sf"/>
</dbReference>
<comment type="similarity">
    <text evidence="1">Belongs to the serpin family.</text>
</comment>
<dbReference type="GO" id="GO:0004867">
    <property type="term" value="F:serine-type endopeptidase inhibitor activity"/>
    <property type="evidence" value="ECO:0007669"/>
    <property type="project" value="InterPro"/>
</dbReference>
<dbReference type="Gene3D" id="2.30.39.10">
    <property type="entry name" value="Alpha-1-antitrypsin, domain 1"/>
    <property type="match status" value="1"/>
</dbReference>
<name>A0A2P6Q5Z5_ROSCH</name>
<dbReference type="STRING" id="74649.A0A2P6Q5Z5"/>
<dbReference type="Pfam" id="PF00079">
    <property type="entry name" value="Serpin"/>
    <property type="match status" value="1"/>
</dbReference>
<evidence type="ECO:0000259" key="2">
    <source>
        <dbReference type="Pfam" id="PF00079"/>
    </source>
</evidence>
<comment type="caution">
    <text evidence="3">The sequence shown here is derived from an EMBL/GenBank/DDBJ whole genome shotgun (WGS) entry which is preliminary data.</text>
</comment>
<dbReference type="AlphaFoldDB" id="A0A2P6Q5Z5"/>
<dbReference type="InterPro" id="IPR000215">
    <property type="entry name" value="Serpin_fam"/>
</dbReference>
<dbReference type="PANTHER" id="PTHR11461:SF211">
    <property type="entry name" value="GH10112P-RELATED"/>
    <property type="match status" value="1"/>
</dbReference>
<accession>A0A2P6Q5Z5</accession>
<evidence type="ECO:0000313" key="3">
    <source>
        <dbReference type="EMBL" id="PRQ29593.1"/>
    </source>
</evidence>
<proteinExistence type="inferred from homology"/>